<evidence type="ECO:0000256" key="1">
    <source>
        <dbReference type="ARBA" id="ARBA00022553"/>
    </source>
</evidence>
<reference evidence="6 7" key="1">
    <citation type="submission" date="2016-05" db="EMBL/GenBank/DDBJ databases">
        <title>A degradative enzymes factory behind the ericoid mycorrhizal symbiosis.</title>
        <authorList>
            <consortium name="DOE Joint Genome Institute"/>
            <person name="Martino E."/>
            <person name="Morin E."/>
            <person name="Grelet G."/>
            <person name="Kuo A."/>
            <person name="Kohler A."/>
            <person name="Daghino S."/>
            <person name="Barry K."/>
            <person name="Choi C."/>
            <person name="Cichocki N."/>
            <person name="Clum A."/>
            <person name="Copeland A."/>
            <person name="Hainaut M."/>
            <person name="Haridas S."/>
            <person name="Labutti K."/>
            <person name="Lindquist E."/>
            <person name="Lipzen A."/>
            <person name="Khouja H.-R."/>
            <person name="Murat C."/>
            <person name="Ohm R."/>
            <person name="Olson A."/>
            <person name="Spatafora J."/>
            <person name="Veneault-Fourrey C."/>
            <person name="Henrissat B."/>
            <person name="Grigoriev I."/>
            <person name="Martin F."/>
            <person name="Perotto S."/>
        </authorList>
    </citation>
    <scope>NUCLEOTIDE SEQUENCE [LARGE SCALE GENOMIC DNA]</scope>
    <source>
        <strain evidence="6 7">UAMH 7357</strain>
    </source>
</reference>
<evidence type="ECO:0000256" key="3">
    <source>
        <dbReference type="SAM" id="Coils"/>
    </source>
</evidence>
<dbReference type="InterPro" id="IPR004358">
    <property type="entry name" value="Sig_transdc_His_kin-like_C"/>
</dbReference>
<dbReference type="InterPro" id="IPR003594">
    <property type="entry name" value="HATPase_dom"/>
</dbReference>
<evidence type="ECO:0000259" key="4">
    <source>
        <dbReference type="PROSITE" id="PS50109"/>
    </source>
</evidence>
<dbReference type="InterPro" id="IPR001789">
    <property type="entry name" value="Sig_transdc_resp-reg_receiver"/>
</dbReference>
<dbReference type="Pfam" id="PF00072">
    <property type="entry name" value="Response_reg"/>
    <property type="match status" value="1"/>
</dbReference>
<evidence type="ECO:0000259" key="5">
    <source>
        <dbReference type="PROSITE" id="PS50110"/>
    </source>
</evidence>
<dbReference type="Gene3D" id="3.30.450.20">
    <property type="entry name" value="PAS domain"/>
    <property type="match status" value="2"/>
</dbReference>
<evidence type="ECO:0000313" key="6">
    <source>
        <dbReference type="EMBL" id="PMD21531.1"/>
    </source>
</evidence>
<dbReference type="PANTHER" id="PTHR43719:SF30">
    <property type="entry name" value="TWO-COMPONENT SYSTEM RESPONSE REGULATOR"/>
    <property type="match status" value="1"/>
</dbReference>
<dbReference type="SUPFAM" id="SSF55874">
    <property type="entry name" value="ATPase domain of HSP90 chaperone/DNA topoisomerase II/histidine kinase"/>
    <property type="match status" value="1"/>
</dbReference>
<dbReference type="SMART" id="SM00448">
    <property type="entry name" value="REC"/>
    <property type="match status" value="1"/>
</dbReference>
<dbReference type="Pfam" id="PF00512">
    <property type="entry name" value="HisKA"/>
    <property type="match status" value="1"/>
</dbReference>
<keyword evidence="3" id="KW-0175">Coiled coil</keyword>
<evidence type="ECO:0000313" key="7">
    <source>
        <dbReference type="Proteomes" id="UP000235672"/>
    </source>
</evidence>
<dbReference type="InterPro" id="IPR050956">
    <property type="entry name" value="2C_system_His_kinase"/>
</dbReference>
<dbReference type="SUPFAM" id="SSF55785">
    <property type="entry name" value="PYP-like sensor domain (PAS domain)"/>
    <property type="match status" value="1"/>
</dbReference>
<dbReference type="SUPFAM" id="SSF52172">
    <property type="entry name" value="CheY-like"/>
    <property type="match status" value="1"/>
</dbReference>
<dbReference type="InterPro" id="IPR005467">
    <property type="entry name" value="His_kinase_dom"/>
</dbReference>
<organism evidence="6 7">
    <name type="scientific">Hyaloscypha hepaticicola</name>
    <dbReference type="NCBI Taxonomy" id="2082293"/>
    <lineage>
        <taxon>Eukaryota</taxon>
        <taxon>Fungi</taxon>
        <taxon>Dikarya</taxon>
        <taxon>Ascomycota</taxon>
        <taxon>Pezizomycotina</taxon>
        <taxon>Leotiomycetes</taxon>
        <taxon>Helotiales</taxon>
        <taxon>Hyaloscyphaceae</taxon>
        <taxon>Hyaloscypha</taxon>
    </lineage>
</organism>
<dbReference type="SMART" id="SM00388">
    <property type="entry name" value="HisKA"/>
    <property type="match status" value="1"/>
</dbReference>
<feature type="coiled-coil region" evidence="3">
    <location>
        <begin position="651"/>
        <end position="678"/>
    </location>
</feature>
<dbReference type="GO" id="GO:0000155">
    <property type="term" value="F:phosphorelay sensor kinase activity"/>
    <property type="evidence" value="ECO:0007669"/>
    <property type="project" value="InterPro"/>
</dbReference>
<dbReference type="CDD" id="cd00082">
    <property type="entry name" value="HisKA"/>
    <property type="match status" value="1"/>
</dbReference>
<sequence length="1041" mass="117409">MEGKEVARARKDNPRRKIFDWTSEPRPENITPFQKFTLEVDWEKSPLGPMTQWPAQLRQMVLLVVQDPSPAVVYWGDDATIVYNEAYTQLIGRKHPALQGQDPKIEFAEIWDHFEKLLANQRETAETVVEANAFLLLFRHGFFEETYFSWKFVPIIGDEGWVVGSHATVVEVTREILSDRRLKTVRSLSRQLSGSKSIKDLWRRIILGIEDADKDIPLALLYSVADEKLASQRSRSPKTKETKGPASTICMLEGSIGIPGGHDLVPESVNLETDSTCLVSKMKQAMKEMIPIIVQIDDKSKEMFEGIKWRGHGVPATQVVVCPIIPTDSNNVLAFLIIALNPRRPYDEDYRGFVNLLTQQVTMPELSAVILREEVQRRQQISREEALDRDRLYRELSEAETKFARFATRAPIGLGILTPDGLALSANDLWRELTQLEVGTSAVSWPDVLCEGEPDRVNEAWERMISEKNSVTIQTRIKKHWRAPDLDADGNVQYSDTHILLAIYPDLDESGEITSVMSCITDVSGLKWSELQLRKKMDQAIEMKRQQERFIDMTSHEMRNPLSALIGCADEIITSLSELRAKARSGGDSKDHSRHQSESSKYLYLLDEAIEAADTIIYCAMHQKRIIDDILTLSRLDSNLLLVSPEPSQPIHLVRSALKMFEAELKRAETKLEVIEEESLETLQVQWTLLDPSRVLQVLINLMTNAIKFTRTEPIRHIKITMGASLDKPSMINSFGVQYVRKNSTSPDQTTKPEWGDGEIIYLCITVSDTGRGLNETEIKNLFHLFAQANPKTHQTYGGSGLGLFISRQLVEMQGGEIGVASQAGKGSIFQFYVKTRRTSPPSEIQEKTDLQLLVREDALREACAVEISALQNGRTMPNIQPENVRPLSPALYLPMTLHILVVEDNLVNQKVVSKQLRKSGHIVKVANHGEEALEFIRSSEFWEGMDGGERLSVVLMDLEMPVMDGITCVKKIRELQAAGLISGHVPVIAVTANARKDQIMMSMNAGMDDVTTKPYRMQDMLKQIEKLVARYTRIGMPGGD</sequence>
<feature type="domain" description="Histidine kinase" evidence="4">
    <location>
        <begin position="553"/>
        <end position="838"/>
    </location>
</feature>
<gene>
    <name evidence="6" type="ORF">NA56DRAFT_599468</name>
</gene>
<evidence type="ECO:0000256" key="2">
    <source>
        <dbReference type="PROSITE-ProRule" id="PRU00169"/>
    </source>
</evidence>
<feature type="modified residue" description="4-aspartylphosphate" evidence="2">
    <location>
        <position position="958"/>
    </location>
</feature>
<dbReference type="PROSITE" id="PS50109">
    <property type="entry name" value="HIS_KIN"/>
    <property type="match status" value="1"/>
</dbReference>
<keyword evidence="7" id="KW-1185">Reference proteome</keyword>
<dbReference type="PANTHER" id="PTHR43719">
    <property type="entry name" value="TWO-COMPONENT HISTIDINE KINASE"/>
    <property type="match status" value="1"/>
</dbReference>
<dbReference type="Gene3D" id="1.10.287.130">
    <property type="match status" value="1"/>
</dbReference>
<dbReference type="InterPro" id="IPR011006">
    <property type="entry name" value="CheY-like_superfamily"/>
</dbReference>
<dbReference type="Gene3D" id="3.40.50.2300">
    <property type="match status" value="1"/>
</dbReference>
<dbReference type="InterPro" id="IPR003661">
    <property type="entry name" value="HisK_dim/P_dom"/>
</dbReference>
<dbReference type="PROSITE" id="PS50110">
    <property type="entry name" value="RESPONSE_REGULATORY"/>
    <property type="match status" value="1"/>
</dbReference>
<feature type="domain" description="Response regulatory" evidence="5">
    <location>
        <begin position="899"/>
        <end position="1029"/>
    </location>
</feature>
<dbReference type="SMART" id="SM00387">
    <property type="entry name" value="HATPase_c"/>
    <property type="match status" value="1"/>
</dbReference>
<dbReference type="Pfam" id="PF02518">
    <property type="entry name" value="HATPase_c"/>
    <property type="match status" value="1"/>
</dbReference>
<keyword evidence="6" id="KW-0418">Kinase</keyword>
<dbReference type="STRING" id="1745343.A0A2J6Q5M3"/>
<dbReference type="EMBL" id="KZ613480">
    <property type="protein sequence ID" value="PMD21531.1"/>
    <property type="molecule type" value="Genomic_DNA"/>
</dbReference>
<dbReference type="Proteomes" id="UP000235672">
    <property type="component" value="Unassembled WGS sequence"/>
</dbReference>
<dbReference type="AlphaFoldDB" id="A0A2J6Q5M3"/>
<keyword evidence="6" id="KW-0808">Transferase</keyword>
<protein>
    <submittedName>
        <fullName evidence="6">Putative histidine kinase M2QJp</fullName>
    </submittedName>
</protein>
<dbReference type="OrthoDB" id="60033at2759"/>
<accession>A0A2J6Q5M3</accession>
<dbReference type="InterPro" id="IPR036097">
    <property type="entry name" value="HisK_dim/P_sf"/>
</dbReference>
<dbReference type="InterPro" id="IPR036890">
    <property type="entry name" value="HATPase_C_sf"/>
</dbReference>
<name>A0A2J6Q5M3_9HELO</name>
<dbReference type="InterPro" id="IPR035965">
    <property type="entry name" value="PAS-like_dom_sf"/>
</dbReference>
<dbReference type="CDD" id="cd17546">
    <property type="entry name" value="REC_hyHK_CKI1_RcsC-like"/>
    <property type="match status" value="1"/>
</dbReference>
<keyword evidence="1 2" id="KW-0597">Phosphoprotein</keyword>
<dbReference type="PRINTS" id="PR00344">
    <property type="entry name" value="BCTRLSENSOR"/>
</dbReference>
<dbReference type="SUPFAM" id="SSF47384">
    <property type="entry name" value="Homodimeric domain of signal transducing histidine kinase"/>
    <property type="match status" value="1"/>
</dbReference>
<dbReference type="Gene3D" id="3.30.565.10">
    <property type="entry name" value="Histidine kinase-like ATPase, C-terminal domain"/>
    <property type="match status" value="1"/>
</dbReference>
<proteinExistence type="predicted"/>